<dbReference type="GO" id="GO:0046872">
    <property type="term" value="F:metal ion binding"/>
    <property type="evidence" value="ECO:0007669"/>
    <property type="project" value="UniProtKB-KW"/>
</dbReference>
<protein>
    <recommendedName>
        <fullName evidence="1">N(6)-L-threonylcarbamoyladenine synthase</fullName>
        <ecNumber evidence="1">2.3.1.234</ecNumber>
    </recommendedName>
</protein>
<keyword evidence="4" id="KW-0479">Metal-binding</keyword>
<dbReference type="InterPro" id="IPR043129">
    <property type="entry name" value="ATPase_NBD"/>
</dbReference>
<dbReference type="Gene3D" id="3.30.420.40">
    <property type="match status" value="2"/>
</dbReference>
<proteinExistence type="predicted"/>
<dbReference type="PROSITE" id="PS51163">
    <property type="entry name" value="YRDC"/>
    <property type="match status" value="1"/>
</dbReference>
<dbReference type="InterPro" id="IPR006070">
    <property type="entry name" value="Sua5-like_dom"/>
</dbReference>
<sequence>MASDYARAQGDRVPDNAGSTGTGPVASSSAMCATGAHFERRVTVLGIESSCDDTGVAVLRVGGNAPPTVLAHEVATSWGHHARQADIDKEHAAAVHREAVGPLVARVVAASRVGWDAIDSIAVTVGPGMMGGLMAGVDEAVRLAALHSKPLVPVHHLEGHALAAGVCARRLCFPFLVLLASGGSCQLVLARDLGDYARLGQTLDCAPGQALDAVARALALDLDAAGSGGRAIELVAEGARAHVDGGVIRGGDGAWPDGCDFSFAGLRDRAVALARERPIDEAGAIAAAVQAEIVDQLVSRTTRALEWCRTRAVHPTALVVAGGVGANARLREHLQRAVGSSTSLVCPPPWLCTDNGVMIAHAGALHYLRRPDAFVARPTHVCLQHEWHLGEDASGCVKADRAVGRPTARASIGHDVGGAARALQRGQLVAFPTETVYGLGADATSDDAVRRIFEVKGRPSNNPIIVHVASKEQFYRIAGEDLDATLRERCERLMDEFWPGPVTLLVPNGGQKLSPLVTCGLPVVGLRMPDNAMAIDLIQSADVGVAAPSANRSGRPSPTCAEHVAADLGGEDVWGVLDGGGSTYGIESTVLDVATLSIYREGPITADDISRALGDVPVDVSSARKELAPGEAPKAPGMLYRHYAPDTDVTVVQGTVGFLNATVRSMRARGLRVGVIATHGDAIDARASKVWYCMRRGAADDAMGSLGANLYAALRGLDLPDVDIILVRAVPDSRAGGAIMERLGKASQGSRIAEPPMTARLESMVGADVARRIARGRVLVCGLGGAGAPLVDMAVRAGIRHIGLLDPDRVELSNLIRMPQATLADVDRRKVDVVAERARAVDPGAHLTLLPHRITADFDMDLLRAHEYDVVVDAVDDPDGKVALIRYAVENNIPLISCMGAGNKTDVTQVHRVLDIADAGTCLLALETKRRLAGQGIVTGVKCAVTEADHWILAPQDGRDVIGNWPPCYFMASAVLLDHVLRVLAGPESVEDHVRGRAVGVSTRDGTAVLP</sequence>
<dbReference type="EMBL" id="LC625835">
    <property type="protein sequence ID" value="BCU03410.1"/>
    <property type="molecule type" value="Genomic_DNA"/>
</dbReference>
<evidence type="ECO:0000259" key="8">
    <source>
        <dbReference type="PROSITE" id="PS51163"/>
    </source>
</evidence>
<dbReference type="Gene3D" id="3.40.50.11030">
    <property type="entry name" value="Threonylcarbamoyl-AMP synthase, C-terminal domain"/>
    <property type="match status" value="1"/>
</dbReference>
<feature type="domain" description="YrdC-like" evidence="8">
    <location>
        <begin position="413"/>
        <end position="604"/>
    </location>
</feature>
<dbReference type="InterPro" id="IPR000594">
    <property type="entry name" value="ThiF_NAD_FAD-bd"/>
</dbReference>
<dbReference type="PANTHER" id="PTHR11735">
    <property type="entry name" value="TRNA N6-ADENOSINE THREONYLCARBAMOYLTRANSFERASE"/>
    <property type="match status" value="1"/>
</dbReference>
<keyword evidence="2" id="KW-0808">Transferase</keyword>
<keyword evidence="3" id="KW-0819">tRNA processing</keyword>
<dbReference type="InterPro" id="IPR017861">
    <property type="entry name" value="KAE1/TsaD"/>
</dbReference>
<dbReference type="PRINTS" id="PR00789">
    <property type="entry name" value="OSIALOPTASE"/>
</dbReference>
<dbReference type="EC" id="2.3.1.234" evidence="1"/>
<evidence type="ECO:0000256" key="2">
    <source>
        <dbReference type="ARBA" id="ARBA00022679"/>
    </source>
</evidence>
<evidence type="ECO:0000256" key="7">
    <source>
        <dbReference type="SAM" id="MobiDB-lite"/>
    </source>
</evidence>
<dbReference type="InterPro" id="IPR000905">
    <property type="entry name" value="Gcp-like_dom"/>
</dbReference>
<name>A0A811BQ23_9VIRU</name>
<evidence type="ECO:0000256" key="1">
    <source>
        <dbReference type="ARBA" id="ARBA00012156"/>
    </source>
</evidence>
<dbReference type="SUPFAM" id="SSF69572">
    <property type="entry name" value="Activating enzymes of the ubiquitin-like proteins"/>
    <property type="match status" value="1"/>
</dbReference>
<dbReference type="Gene3D" id="3.40.50.720">
    <property type="entry name" value="NAD(P)-binding Rossmann-like Domain"/>
    <property type="match status" value="1"/>
</dbReference>
<organism evidence="9 10">
    <name type="scientific">Pandoravirus japonicus</name>
    <dbReference type="NCBI Taxonomy" id="2823154"/>
    <lineage>
        <taxon>Viruses</taxon>
        <taxon>Pandoravirus</taxon>
    </lineage>
</organism>
<dbReference type="Pfam" id="PF03481">
    <property type="entry name" value="Sua5_C"/>
    <property type="match status" value="1"/>
</dbReference>
<dbReference type="InterPro" id="IPR005145">
    <property type="entry name" value="Sua5_C"/>
</dbReference>
<evidence type="ECO:0000313" key="9">
    <source>
        <dbReference type="EMBL" id="BCU03410.1"/>
    </source>
</evidence>
<reference evidence="9" key="1">
    <citation type="submission" date="2021-04" db="EMBL/GenBank/DDBJ databases">
        <title>Draft Genome Sequence of Pandoravirus japonicus, Isolated from the Sabaishi River of Niigata, Japan.</title>
        <authorList>
            <person name="Hosokawa N."/>
            <person name="Takahashi H."/>
            <person name="Aoki K."/>
            <person name="Takemura M."/>
        </authorList>
    </citation>
    <scope>NUCLEOTIDE SEQUENCE</scope>
</reference>
<accession>A0A811BQ23</accession>
<dbReference type="InterPro" id="IPR035985">
    <property type="entry name" value="Ubiquitin-activating_enz"/>
</dbReference>
<keyword evidence="5" id="KW-0012">Acyltransferase</keyword>
<dbReference type="GO" id="GO:0003725">
    <property type="term" value="F:double-stranded RNA binding"/>
    <property type="evidence" value="ECO:0007669"/>
    <property type="project" value="InterPro"/>
</dbReference>
<dbReference type="NCBIfam" id="TIGR00329">
    <property type="entry name" value="gcp_kae1"/>
    <property type="match status" value="1"/>
</dbReference>
<feature type="region of interest" description="Disordered" evidence="7">
    <location>
        <begin position="1"/>
        <end position="29"/>
    </location>
</feature>
<dbReference type="NCBIfam" id="TIGR00057">
    <property type="entry name" value="L-threonylcarbamoyladenylate synthase"/>
    <property type="match status" value="1"/>
</dbReference>
<dbReference type="Pfam" id="PF01300">
    <property type="entry name" value="Sua5_yciO_yrdC"/>
    <property type="match status" value="1"/>
</dbReference>
<comment type="catalytic activity">
    <reaction evidence="6">
        <text>L-threonylcarbamoyladenylate + adenosine(37) in tRNA = N(6)-L-threonylcarbamoyladenosine(37) in tRNA + AMP + H(+)</text>
        <dbReference type="Rhea" id="RHEA:37059"/>
        <dbReference type="Rhea" id="RHEA-COMP:10162"/>
        <dbReference type="Rhea" id="RHEA-COMP:10163"/>
        <dbReference type="ChEBI" id="CHEBI:15378"/>
        <dbReference type="ChEBI" id="CHEBI:73682"/>
        <dbReference type="ChEBI" id="CHEBI:74411"/>
        <dbReference type="ChEBI" id="CHEBI:74418"/>
        <dbReference type="ChEBI" id="CHEBI:456215"/>
        <dbReference type="EC" id="2.3.1.234"/>
    </reaction>
</comment>
<dbReference type="InterPro" id="IPR038385">
    <property type="entry name" value="Sua5/YwlC_C"/>
</dbReference>
<dbReference type="GO" id="GO:0061711">
    <property type="term" value="F:tRNA N(6)-L-threonylcarbamoyladenine synthase activity"/>
    <property type="evidence" value="ECO:0007669"/>
    <property type="project" value="UniProtKB-EC"/>
</dbReference>
<evidence type="ECO:0000256" key="3">
    <source>
        <dbReference type="ARBA" id="ARBA00022694"/>
    </source>
</evidence>
<dbReference type="Gene3D" id="3.90.870.10">
    <property type="entry name" value="DHBP synthase"/>
    <property type="match status" value="1"/>
</dbReference>
<dbReference type="Pfam" id="PF00814">
    <property type="entry name" value="TsaD"/>
    <property type="match status" value="1"/>
</dbReference>
<dbReference type="Pfam" id="PF00899">
    <property type="entry name" value="ThiF"/>
    <property type="match status" value="1"/>
</dbReference>
<evidence type="ECO:0000256" key="4">
    <source>
        <dbReference type="ARBA" id="ARBA00022723"/>
    </source>
</evidence>
<evidence type="ECO:0000313" key="10">
    <source>
        <dbReference type="Proteomes" id="UP001253637"/>
    </source>
</evidence>
<evidence type="ECO:0000256" key="5">
    <source>
        <dbReference type="ARBA" id="ARBA00023315"/>
    </source>
</evidence>
<dbReference type="GO" id="GO:0008033">
    <property type="term" value="P:tRNA processing"/>
    <property type="evidence" value="ECO:0007669"/>
    <property type="project" value="UniProtKB-KW"/>
</dbReference>
<dbReference type="GO" id="GO:0008641">
    <property type="term" value="F:ubiquitin-like modifier activating enzyme activity"/>
    <property type="evidence" value="ECO:0007669"/>
    <property type="project" value="InterPro"/>
</dbReference>
<dbReference type="SUPFAM" id="SSF53067">
    <property type="entry name" value="Actin-like ATPase domain"/>
    <property type="match status" value="1"/>
</dbReference>
<evidence type="ECO:0000256" key="6">
    <source>
        <dbReference type="ARBA" id="ARBA00048117"/>
    </source>
</evidence>
<dbReference type="PANTHER" id="PTHR11735:SF6">
    <property type="entry name" value="TRNA N6-ADENOSINE THREONYLCARBAMOYLTRANSFERASE, MITOCHONDRIAL"/>
    <property type="match status" value="1"/>
</dbReference>
<dbReference type="SUPFAM" id="SSF55821">
    <property type="entry name" value="YrdC/RibB"/>
    <property type="match status" value="1"/>
</dbReference>
<dbReference type="Proteomes" id="UP001253637">
    <property type="component" value="Segment"/>
</dbReference>
<dbReference type="InterPro" id="IPR017945">
    <property type="entry name" value="DHBP_synth_RibB-like_a/b_dom"/>
</dbReference>